<sequence length="636" mass="73293">MVFIIYFVVTSIIAQKPVSIDTQDIQIAFIADIHFQDIYGKFSDTDYQGVFNNKTNKFTLLRTMDAQLHSTRIFNENYFALFAALDDMAAKGIKFVALPGDFTDDGQTIHLRGLQQILQTYSSTYDMQFFITTGNHDPVGPFAQESGKSDFMGINGQAQGIYSNSKSSNKNDNKLPNIISEDIKKLGYKGIFSHLKPYGFSPQKNYLFWATPFSNYKADNYTYDKALANAPLEKRMYDIVPGYTIPDASYVVEPTPNVWLLAIDANVYIPKRTTNGNPLNPKNYGSASIGYNNVVTHKKHLLTWIETIANEAKRLNKTLIAFSHYPIIDFNDDASETLKSFFNGNKWQLERVPNEMVAKLLSEAGITVHVGGHMHINDTGIRTFSNEKSIVNIQTPSIAAYIPGYKILKIKPNSTIEVNTITINKIPNFNELFPLYEQEYTFLKENKLPVWNYDILKTNSYKDFTIFHLKELVRLRFLKDDWDSNFKNFMLNISAEELLLLPYLNPEIDLQTMFDNKELYKTDWKTAKDKARMALKKSEFSFHDFEQWTAFDLIFDFYRIRNADILAIDDIGIKQISIYQWLFKNYNLNISKKVTDINRQKLTEFYNAFSKFLNGSPSNNFIIDYKTGKLTKIESK</sequence>
<evidence type="ECO:0000313" key="2">
    <source>
        <dbReference type="EMBL" id="ALJ06672.1"/>
    </source>
</evidence>
<dbReference type="InterPro" id="IPR029052">
    <property type="entry name" value="Metallo-depent_PP-like"/>
</dbReference>
<evidence type="ECO:0000259" key="1">
    <source>
        <dbReference type="Pfam" id="PF00149"/>
    </source>
</evidence>
<keyword evidence="3" id="KW-1185">Reference proteome</keyword>
<accession>A0A0P0CUQ1</accession>
<dbReference type="Proteomes" id="UP000057981">
    <property type="component" value="Chromosome"/>
</dbReference>
<dbReference type="STRING" id="1736674.APS56_00575"/>
<gene>
    <name evidence="2" type="ORF">APS56_00575</name>
</gene>
<organism evidence="2 3">
    <name type="scientific">Pseudalgibacter alginicilyticus</name>
    <dbReference type="NCBI Taxonomy" id="1736674"/>
    <lineage>
        <taxon>Bacteria</taxon>
        <taxon>Pseudomonadati</taxon>
        <taxon>Bacteroidota</taxon>
        <taxon>Flavobacteriia</taxon>
        <taxon>Flavobacteriales</taxon>
        <taxon>Flavobacteriaceae</taxon>
        <taxon>Pseudalgibacter</taxon>
    </lineage>
</organism>
<dbReference type="Pfam" id="PF00149">
    <property type="entry name" value="Metallophos"/>
    <property type="match status" value="1"/>
</dbReference>
<dbReference type="KEGG" id="ahz:APS56_00575"/>
<protein>
    <submittedName>
        <fullName evidence="2">Metallophosphatase</fullName>
    </submittedName>
</protein>
<reference evidence="2 3" key="1">
    <citation type="submission" date="2015-10" db="EMBL/GenBank/DDBJ databases">
        <authorList>
            <person name="Gilbert D.G."/>
        </authorList>
    </citation>
    <scope>NUCLEOTIDE SEQUENCE [LARGE SCALE GENOMIC DNA]</scope>
    <source>
        <strain evidence="3">HZ-22</strain>
    </source>
</reference>
<dbReference type="EMBL" id="CP012898">
    <property type="protein sequence ID" value="ALJ06672.1"/>
    <property type="molecule type" value="Genomic_DNA"/>
</dbReference>
<evidence type="ECO:0000313" key="3">
    <source>
        <dbReference type="Proteomes" id="UP000057981"/>
    </source>
</evidence>
<dbReference type="PATRIC" id="fig|1736674.3.peg.123"/>
<dbReference type="InterPro" id="IPR004843">
    <property type="entry name" value="Calcineurin-like_PHP"/>
</dbReference>
<feature type="domain" description="Calcineurin-like phosphoesterase" evidence="1">
    <location>
        <begin position="26"/>
        <end position="218"/>
    </location>
</feature>
<dbReference type="OrthoDB" id="5695107at2"/>
<dbReference type="AlphaFoldDB" id="A0A0P0CUQ1"/>
<name>A0A0P0CUQ1_9FLAO</name>
<dbReference type="SUPFAM" id="SSF56300">
    <property type="entry name" value="Metallo-dependent phosphatases"/>
    <property type="match status" value="1"/>
</dbReference>
<proteinExistence type="predicted"/>
<dbReference type="GO" id="GO:0016787">
    <property type="term" value="F:hydrolase activity"/>
    <property type="evidence" value="ECO:0007669"/>
    <property type="project" value="InterPro"/>
</dbReference>
<dbReference type="Gene3D" id="3.60.21.10">
    <property type="match status" value="2"/>
</dbReference>